<reference evidence="2" key="1">
    <citation type="submission" date="2021-02" db="EMBL/GenBank/DDBJ databases">
        <authorList>
            <person name="Palmer J.M."/>
        </authorList>
    </citation>
    <scope>NUCLEOTIDE SEQUENCE</scope>
    <source>
        <strain evidence="2">SCRP734</strain>
    </source>
</reference>
<feature type="region of interest" description="Disordered" evidence="1">
    <location>
        <begin position="269"/>
        <end position="299"/>
    </location>
</feature>
<dbReference type="EMBL" id="JAGDFM010000377">
    <property type="protein sequence ID" value="KAG7379040.1"/>
    <property type="molecule type" value="Genomic_DNA"/>
</dbReference>
<evidence type="ECO:0000256" key="1">
    <source>
        <dbReference type="SAM" id="MobiDB-lite"/>
    </source>
</evidence>
<sequence>MAASAYQLWLKKREFKAPRLPPSPASKSVPRSSLAASKEASQGATNSSQDARGASQGNSAKFHAVSGVETTRVGVKSVAMPSAVRKRPRGWFNSREEATDGEERPHAGTVAGKAFVAGSQETKVAGWKRLRSSKEEVMQATTLKLASAAKVLRQSSARRGVEREGCSGGFADEIKVAGAEESDAKAAKRIKSSSVHVKLAGKRKVVGESGDATTKRLRFDADTQAGGAVGLGGVKFVGQLKNSVQLKDAAEGKWSLVERASGDNTMKRLRFDDDGEENDRSMGGLPPKSPMVKKQRKMPTAMLDESQYWMAVDRFSHLT</sequence>
<evidence type="ECO:0000313" key="2">
    <source>
        <dbReference type="EMBL" id="KAG7379040.1"/>
    </source>
</evidence>
<feature type="region of interest" description="Disordered" evidence="1">
    <location>
        <begin position="13"/>
        <end position="67"/>
    </location>
</feature>
<dbReference type="OrthoDB" id="113295at2759"/>
<name>A0A8T1VFM6_9STRA</name>
<dbReference type="AlphaFoldDB" id="A0A8T1VFM6"/>
<evidence type="ECO:0000313" key="3">
    <source>
        <dbReference type="Proteomes" id="UP000694044"/>
    </source>
</evidence>
<comment type="caution">
    <text evidence="2">The sequence shown here is derived from an EMBL/GenBank/DDBJ whole genome shotgun (WGS) entry which is preliminary data.</text>
</comment>
<gene>
    <name evidence="2" type="ORF">PHYPSEUDO_009135</name>
</gene>
<dbReference type="Proteomes" id="UP000694044">
    <property type="component" value="Unassembled WGS sequence"/>
</dbReference>
<proteinExistence type="predicted"/>
<protein>
    <submittedName>
        <fullName evidence="2">Uncharacterized protein</fullName>
    </submittedName>
</protein>
<keyword evidence="3" id="KW-1185">Reference proteome</keyword>
<accession>A0A8T1VFM6</accession>
<feature type="compositionally biased region" description="Polar residues" evidence="1">
    <location>
        <begin position="25"/>
        <end position="59"/>
    </location>
</feature>
<organism evidence="2 3">
    <name type="scientific">Phytophthora pseudosyringae</name>
    <dbReference type="NCBI Taxonomy" id="221518"/>
    <lineage>
        <taxon>Eukaryota</taxon>
        <taxon>Sar</taxon>
        <taxon>Stramenopiles</taxon>
        <taxon>Oomycota</taxon>
        <taxon>Peronosporomycetes</taxon>
        <taxon>Peronosporales</taxon>
        <taxon>Peronosporaceae</taxon>
        <taxon>Phytophthora</taxon>
    </lineage>
</organism>